<dbReference type="PRINTS" id="PR00301">
    <property type="entry name" value="HEATSHOCK70"/>
</dbReference>
<dbReference type="SUPFAM" id="SSF100920">
    <property type="entry name" value="Heat shock protein 70kD (HSP70), peptide-binding domain"/>
    <property type="match status" value="1"/>
</dbReference>
<evidence type="ECO:0000313" key="5">
    <source>
        <dbReference type="Proteomes" id="UP001605036"/>
    </source>
</evidence>
<dbReference type="Gene3D" id="3.30.30.30">
    <property type="match status" value="1"/>
</dbReference>
<dbReference type="FunFam" id="3.90.640.10:FF:000002">
    <property type="entry name" value="Heat shock 70 kDa"/>
    <property type="match status" value="1"/>
</dbReference>
<dbReference type="InterPro" id="IPR013126">
    <property type="entry name" value="Hsp_70_fam"/>
</dbReference>
<dbReference type="CDD" id="cd24028">
    <property type="entry name" value="ASKHA_NBD_HSP70_HSPA1-like"/>
    <property type="match status" value="1"/>
</dbReference>
<dbReference type="InterPro" id="IPR029047">
    <property type="entry name" value="HSP70_peptide-bd_sf"/>
</dbReference>
<accession>A0ABD1YTT4</accession>
<sequence length="537" mass="58955">MVSGNRSKGEEAEEEICPPLGIDLGTTYSCLGVYKNDWVEIIPNEEGSRKTPSYIAFRDTELLIGNAARDQAPMNASNTVYDLKRIIGRRFSDPSVQSDTSLWPFKVSPGPREQPIITVRFHGEERHFAAEEICTMVLAKLKENAESFLQHPVTECVVSVPVNFTLSQRQATAKAGMDAGLKVLRVVNETTAAALAYFLHKESVFREYKHEERNVLIYDFGGGTISVALLFFQEGLLQVLAMAGDSHLGGADFDRRLVAHFANEFKKKHNRDISRNARALRKLETACERVKRSLSMTAKTTIDIDALSDGIDFYSTITRGEFDELNKDLFERCLLPVHKCLKEADLSPDAVTDVVLVGGSTRIPRIQLLLQELFGGKELSKNVNADEAVAFGSAIYAAILGGTESPQLHGVFPLEFVANSIGVETCGGLLTTVVGKGTPIPAKKQLEFTTYPNHQTSVLLNVYEGEELRAADNSLIAVYELTNLPPAPAEGLKVVIIVDIDCSERVQVSAELANGQRLECVARSPTTPLYPPSMAHL</sequence>
<evidence type="ECO:0000313" key="4">
    <source>
        <dbReference type="EMBL" id="KAL2633174.1"/>
    </source>
</evidence>
<gene>
    <name evidence="4" type="ORF">R1flu_004653</name>
</gene>
<organism evidence="4 5">
    <name type="scientific">Riccia fluitans</name>
    <dbReference type="NCBI Taxonomy" id="41844"/>
    <lineage>
        <taxon>Eukaryota</taxon>
        <taxon>Viridiplantae</taxon>
        <taxon>Streptophyta</taxon>
        <taxon>Embryophyta</taxon>
        <taxon>Marchantiophyta</taxon>
        <taxon>Marchantiopsida</taxon>
        <taxon>Marchantiidae</taxon>
        <taxon>Marchantiales</taxon>
        <taxon>Ricciaceae</taxon>
        <taxon>Riccia</taxon>
    </lineage>
</organism>
<dbReference type="SUPFAM" id="SSF53067">
    <property type="entry name" value="Actin-like ATPase domain"/>
    <property type="match status" value="2"/>
</dbReference>
<dbReference type="Gene3D" id="3.90.640.10">
    <property type="entry name" value="Actin, Chain A, domain 4"/>
    <property type="match status" value="1"/>
</dbReference>
<keyword evidence="2 3" id="KW-0067">ATP-binding</keyword>
<dbReference type="GO" id="GO:0005524">
    <property type="term" value="F:ATP binding"/>
    <property type="evidence" value="ECO:0007669"/>
    <property type="project" value="UniProtKB-KW"/>
</dbReference>
<keyword evidence="5" id="KW-1185">Reference proteome</keyword>
<dbReference type="EMBL" id="JBHFFA010000003">
    <property type="protein sequence ID" value="KAL2633174.1"/>
    <property type="molecule type" value="Genomic_DNA"/>
</dbReference>
<dbReference type="FunFam" id="3.30.30.30:FF:000001">
    <property type="entry name" value="heat shock 70 kDa protein-like"/>
    <property type="match status" value="1"/>
</dbReference>
<dbReference type="PANTHER" id="PTHR19375">
    <property type="entry name" value="HEAT SHOCK PROTEIN 70KDA"/>
    <property type="match status" value="1"/>
</dbReference>
<evidence type="ECO:0000256" key="3">
    <source>
        <dbReference type="RuleBase" id="RU003322"/>
    </source>
</evidence>
<protein>
    <recommendedName>
        <fullName evidence="6">Heat shock protein 70</fullName>
    </recommendedName>
</protein>
<keyword evidence="1 3" id="KW-0547">Nucleotide-binding</keyword>
<dbReference type="PROSITE" id="PS00297">
    <property type="entry name" value="HSP70_1"/>
    <property type="match status" value="1"/>
</dbReference>
<dbReference type="Pfam" id="PF00012">
    <property type="entry name" value="HSP70"/>
    <property type="match status" value="1"/>
</dbReference>
<dbReference type="InterPro" id="IPR043129">
    <property type="entry name" value="ATPase_NBD"/>
</dbReference>
<dbReference type="AlphaFoldDB" id="A0ABD1YTT4"/>
<reference evidence="4 5" key="1">
    <citation type="submission" date="2024-09" db="EMBL/GenBank/DDBJ databases">
        <title>Chromosome-scale assembly of Riccia fluitans.</title>
        <authorList>
            <person name="Paukszto L."/>
            <person name="Sawicki J."/>
            <person name="Karawczyk K."/>
            <person name="Piernik-Szablinska J."/>
            <person name="Szczecinska M."/>
            <person name="Mazdziarz M."/>
        </authorList>
    </citation>
    <scope>NUCLEOTIDE SEQUENCE [LARGE SCALE GENOMIC DNA]</scope>
    <source>
        <strain evidence="4">Rf_01</strain>
        <tissue evidence="4">Aerial parts of the thallus</tissue>
    </source>
</reference>
<comment type="caution">
    <text evidence="4">The sequence shown here is derived from an EMBL/GenBank/DDBJ whole genome shotgun (WGS) entry which is preliminary data.</text>
</comment>
<comment type="similarity">
    <text evidence="3">Belongs to the heat shock protein 70 family.</text>
</comment>
<evidence type="ECO:0000256" key="2">
    <source>
        <dbReference type="ARBA" id="ARBA00022840"/>
    </source>
</evidence>
<evidence type="ECO:0000256" key="1">
    <source>
        <dbReference type="ARBA" id="ARBA00022741"/>
    </source>
</evidence>
<dbReference type="Gene3D" id="2.60.34.10">
    <property type="entry name" value="Substrate Binding Domain Of DNAk, Chain A, domain 1"/>
    <property type="match status" value="1"/>
</dbReference>
<name>A0ABD1YTT4_9MARC</name>
<dbReference type="Gene3D" id="3.30.420.40">
    <property type="match status" value="2"/>
</dbReference>
<dbReference type="InterPro" id="IPR018181">
    <property type="entry name" value="Heat_shock_70_CS"/>
</dbReference>
<proteinExistence type="inferred from homology"/>
<evidence type="ECO:0008006" key="6">
    <source>
        <dbReference type="Google" id="ProtNLM"/>
    </source>
</evidence>
<dbReference type="Proteomes" id="UP001605036">
    <property type="component" value="Unassembled WGS sequence"/>
</dbReference>